<dbReference type="Proteomes" id="UP000178121">
    <property type="component" value="Unassembled WGS sequence"/>
</dbReference>
<feature type="transmembrane region" description="Helical" evidence="1">
    <location>
        <begin position="36"/>
        <end position="58"/>
    </location>
</feature>
<organism evidence="2 3">
    <name type="scientific">Candidatus Taylorbacteria bacterium RIFCSPHIGHO2_01_FULL_51_15</name>
    <dbReference type="NCBI Taxonomy" id="1802304"/>
    <lineage>
        <taxon>Bacteria</taxon>
        <taxon>Candidatus Tayloriibacteriota</taxon>
    </lineage>
</organism>
<evidence type="ECO:0000313" key="2">
    <source>
        <dbReference type="EMBL" id="OHA20771.1"/>
    </source>
</evidence>
<keyword evidence="1" id="KW-0472">Membrane</keyword>
<dbReference type="EMBL" id="MHRI01000023">
    <property type="protein sequence ID" value="OHA20771.1"/>
    <property type="molecule type" value="Genomic_DNA"/>
</dbReference>
<keyword evidence="1" id="KW-0812">Transmembrane</keyword>
<name>A0A1G2MCN0_9BACT</name>
<gene>
    <name evidence="2" type="ORF">A2849_02485</name>
</gene>
<accession>A0A1G2MCN0</accession>
<dbReference type="Pfam" id="PF07963">
    <property type="entry name" value="N_methyl"/>
    <property type="match status" value="1"/>
</dbReference>
<reference evidence="2 3" key="1">
    <citation type="journal article" date="2016" name="Nat. Commun.">
        <title>Thousands of microbial genomes shed light on interconnected biogeochemical processes in an aquifer system.</title>
        <authorList>
            <person name="Anantharaman K."/>
            <person name="Brown C.T."/>
            <person name="Hug L.A."/>
            <person name="Sharon I."/>
            <person name="Castelle C.J."/>
            <person name="Probst A.J."/>
            <person name="Thomas B.C."/>
            <person name="Singh A."/>
            <person name="Wilkins M.J."/>
            <person name="Karaoz U."/>
            <person name="Brodie E.L."/>
            <person name="Williams K.H."/>
            <person name="Hubbard S.S."/>
            <person name="Banfield J.F."/>
        </authorList>
    </citation>
    <scope>NUCLEOTIDE SEQUENCE [LARGE SCALE GENOMIC DNA]</scope>
</reference>
<sequence>MNTELRIKEWKLQNMKFSWFSHTSYFILHTSSRRGFTIIETLVAISILLLLIVAPLTLAEKSLASAETARYEITAFYLAQEAIEYIRNVRDSNALSGQGGQNNWLQGLSQCAPALGGCGVDSTATPQSAQIVRCTSSNGQCRLWQSTGNPSSPLYGLFGHRTSGSQGWTETVFARKIEITEIAPGVEAEVKVAVTWTAGSLRTSRVLTVKENIFSWYEP</sequence>
<comment type="caution">
    <text evidence="2">The sequence shown here is derived from an EMBL/GenBank/DDBJ whole genome shotgun (WGS) entry which is preliminary data.</text>
</comment>
<dbReference type="InterPro" id="IPR012902">
    <property type="entry name" value="N_methyl_site"/>
</dbReference>
<evidence type="ECO:0000313" key="3">
    <source>
        <dbReference type="Proteomes" id="UP000178121"/>
    </source>
</evidence>
<dbReference type="AlphaFoldDB" id="A0A1G2MCN0"/>
<protein>
    <submittedName>
        <fullName evidence="2">Uncharacterized protein</fullName>
    </submittedName>
</protein>
<keyword evidence="1" id="KW-1133">Transmembrane helix</keyword>
<evidence type="ECO:0000256" key="1">
    <source>
        <dbReference type="SAM" id="Phobius"/>
    </source>
</evidence>
<dbReference type="NCBIfam" id="TIGR02532">
    <property type="entry name" value="IV_pilin_GFxxxE"/>
    <property type="match status" value="1"/>
</dbReference>
<proteinExistence type="predicted"/>